<dbReference type="EMBL" id="CP012670">
    <property type="protein sequence ID" value="AUX27268.1"/>
    <property type="molecule type" value="Genomic_DNA"/>
</dbReference>
<name>A0A4P2QD23_SORCE</name>
<evidence type="ECO:0000313" key="3">
    <source>
        <dbReference type="Proteomes" id="UP000295781"/>
    </source>
</evidence>
<evidence type="ECO:0000313" key="2">
    <source>
        <dbReference type="EMBL" id="AUX27268.1"/>
    </source>
</evidence>
<feature type="region of interest" description="Disordered" evidence="1">
    <location>
        <begin position="34"/>
        <end position="77"/>
    </location>
</feature>
<dbReference type="Proteomes" id="UP000295781">
    <property type="component" value="Chromosome"/>
</dbReference>
<accession>A0A4P2QD23</accession>
<protein>
    <submittedName>
        <fullName evidence="2">Uncharacterized protein</fullName>
    </submittedName>
</protein>
<proteinExistence type="predicted"/>
<evidence type="ECO:0000256" key="1">
    <source>
        <dbReference type="SAM" id="MobiDB-lite"/>
    </source>
</evidence>
<dbReference type="AlphaFoldDB" id="A0A4P2QD23"/>
<reference evidence="2 3" key="1">
    <citation type="submission" date="2015-09" db="EMBL/GenBank/DDBJ databases">
        <title>Sorangium comparison.</title>
        <authorList>
            <person name="Zaburannyi N."/>
            <person name="Bunk B."/>
            <person name="Overmann J."/>
            <person name="Mueller R."/>
        </authorList>
    </citation>
    <scope>NUCLEOTIDE SEQUENCE [LARGE SCALE GENOMIC DNA]</scope>
    <source>
        <strain evidence="2 3">So ceGT47</strain>
    </source>
</reference>
<organism evidence="2 3">
    <name type="scientific">Sorangium cellulosum</name>
    <name type="common">Polyangium cellulosum</name>
    <dbReference type="NCBI Taxonomy" id="56"/>
    <lineage>
        <taxon>Bacteria</taxon>
        <taxon>Pseudomonadati</taxon>
        <taxon>Myxococcota</taxon>
        <taxon>Polyangia</taxon>
        <taxon>Polyangiales</taxon>
        <taxon>Polyangiaceae</taxon>
        <taxon>Sorangium</taxon>
    </lineage>
</organism>
<sequence length="116" mass="11793">MSSRDDRVALGAREGLAAAPAPVRVALAAPRPVQDPAGWERPVQGPAGWERPVQGPAGWGRPVQGPATRGLPGERRRAHDATLVAAARHCAPSIFLSAAVAGSAAAGDADFAMASE</sequence>
<gene>
    <name evidence="2" type="ORF">SOCEGT47_078520</name>
</gene>